<dbReference type="InterPro" id="IPR039426">
    <property type="entry name" value="TonB-dep_rcpt-like"/>
</dbReference>
<feature type="signal peptide" evidence="7">
    <location>
        <begin position="1"/>
        <end position="26"/>
    </location>
</feature>
<dbReference type="InterPro" id="IPR037066">
    <property type="entry name" value="Plug_dom_sf"/>
</dbReference>
<keyword evidence="10" id="KW-1185">Reference proteome</keyword>
<accession>A0ABT3A7U6</accession>
<dbReference type="PANTHER" id="PTHR30069:SF46">
    <property type="entry name" value="OAR PROTEIN"/>
    <property type="match status" value="1"/>
</dbReference>
<evidence type="ECO:0000256" key="7">
    <source>
        <dbReference type="SAM" id="SignalP"/>
    </source>
</evidence>
<dbReference type="Pfam" id="PF25183">
    <property type="entry name" value="OMP_b-brl_4"/>
    <property type="match status" value="2"/>
</dbReference>
<evidence type="ECO:0000259" key="8">
    <source>
        <dbReference type="Pfam" id="PF25183"/>
    </source>
</evidence>
<dbReference type="PANTHER" id="PTHR30069">
    <property type="entry name" value="TONB-DEPENDENT OUTER MEMBRANE RECEPTOR"/>
    <property type="match status" value="1"/>
</dbReference>
<dbReference type="Gene3D" id="2.170.130.10">
    <property type="entry name" value="TonB-dependent receptor, plug domain"/>
    <property type="match status" value="1"/>
</dbReference>
<dbReference type="Pfam" id="PF13620">
    <property type="entry name" value="CarboxypepD_reg"/>
    <property type="match status" value="1"/>
</dbReference>
<dbReference type="SUPFAM" id="SSF56935">
    <property type="entry name" value="Porins"/>
    <property type="match status" value="1"/>
</dbReference>
<organism evidence="9 10">
    <name type="scientific">Fluctibacter corallii</name>
    <dbReference type="NCBI Taxonomy" id="2984329"/>
    <lineage>
        <taxon>Bacteria</taxon>
        <taxon>Pseudomonadati</taxon>
        <taxon>Pseudomonadota</taxon>
        <taxon>Gammaproteobacteria</taxon>
        <taxon>Alteromonadales</taxon>
        <taxon>Alteromonadaceae</taxon>
        <taxon>Fluctibacter</taxon>
    </lineage>
</organism>
<keyword evidence="6" id="KW-0998">Cell outer membrane</keyword>
<comment type="caution">
    <text evidence="9">The sequence shown here is derived from an EMBL/GenBank/DDBJ whole genome shotgun (WGS) entry which is preliminary data.</text>
</comment>
<sequence length="1041" mass="115454">MFGKTKLNRIALAVAMSVGMTASAMAQDTSSSIRGTITTPQGTPAADTTITIIHEPTGSSRTITTNEFGGFQARGLRVGGPYKVIIDSKTYRDQQIEGLFLQLGETERLNTQLQSDNVENIVVTGSMPSFSSTASSGFYGEDAIRSAASLTRDIKDVVRANPLVTVLPGAEAEMTIAGSNPRFNSITVDGIGQNDDFGLNGGGYPTQRSPLPLDALDQVTVDVAPFDAKVSGFSGGIVNAVFKSGTNEFTGSVFYEKLDSDWGGTPRNEGKDIEIEFEEETYGFTLGGPIIKDKLFFFGAYEFYEAPNSLDWGPAGSGAPNVTDATLEEVNEVIRIAKSVYGLTDEQIGTYSGSPVEEDEKWVAKIDWNINDDHRASFTYQFNEGNRTRNTTDRDDTLRLSSQWYNVTETLNNYSVKLYSNWTDDFSSELSVTKKDVENRQASFGSTASFSVDNLASGGDIDFGADPFRHANQLDTETLNVKGDFTYLIGEHSLEFGFEYQDVDFANIFVPYSKGVVVFDGLENFENRIADDYRYENGSGNNPENAAAIFTRKTTSLYVQDSFELMEDLNVRFGLRYERMTSSDKPPYNANHFARTGYDNTENLDGIDIILPRADFTYYLSDDVTLRGGVGRFAGGQPNVWISNAYSDNGVNVGRYRDRTGLTVPDSIGTEILREAFSAVQNAQGDGNVSFNDPNFELPNDWRYQLAVDYIVDIPFLGEDYSWTTEFLHIDRKDAAFWVDASLSPSDAVGTTADGGRIIFDDSDEQYGLMLTNAADGGRSNILTTMLSKSWDNGVSFSTSYTHQDITEVNPGTNSTARSNYRFSPSVNKNIAADHMGTGNFEVEHRFVINLGYSTELFDGYRTDINLFFERRSGESISYVLDRNRDVFFDSFSPGFDNGNFLPYIPTANDDNVVYQQITEEEVLAYIDERGLSSYAGGYVPKNSEKTPWVNRMDLSFTQQIPGIMNDHKGEFYFVIENMLNLIDSSQGKVYDSEFGTYRLYSIGDLDAQNRYTITGLKDDTANFNAEESAWKIKVGVKYVF</sequence>
<evidence type="ECO:0000256" key="4">
    <source>
        <dbReference type="ARBA" id="ARBA00022692"/>
    </source>
</evidence>
<dbReference type="SUPFAM" id="SSF49464">
    <property type="entry name" value="Carboxypeptidase regulatory domain-like"/>
    <property type="match status" value="1"/>
</dbReference>
<feature type="chain" id="PRO_5045760149" evidence="7">
    <location>
        <begin position="27"/>
        <end position="1041"/>
    </location>
</feature>
<evidence type="ECO:0000256" key="2">
    <source>
        <dbReference type="ARBA" id="ARBA00022448"/>
    </source>
</evidence>
<evidence type="ECO:0000256" key="1">
    <source>
        <dbReference type="ARBA" id="ARBA00004571"/>
    </source>
</evidence>
<evidence type="ECO:0000256" key="3">
    <source>
        <dbReference type="ARBA" id="ARBA00022452"/>
    </source>
</evidence>
<feature type="domain" description="TonB-dependent transporter Oar-like beta-barrel" evidence="8">
    <location>
        <begin position="351"/>
        <end position="860"/>
    </location>
</feature>
<evidence type="ECO:0000256" key="5">
    <source>
        <dbReference type="ARBA" id="ARBA00023136"/>
    </source>
</evidence>
<dbReference type="Proteomes" id="UP001652504">
    <property type="component" value="Unassembled WGS sequence"/>
</dbReference>
<proteinExistence type="predicted"/>
<dbReference type="InterPro" id="IPR008969">
    <property type="entry name" value="CarboxyPept-like_regulatory"/>
</dbReference>
<name>A0ABT3A7U6_9ALTE</name>
<gene>
    <name evidence="9" type="ORF">OE749_08595</name>
</gene>
<keyword evidence="2" id="KW-0813">Transport</keyword>
<evidence type="ECO:0000313" key="10">
    <source>
        <dbReference type="Proteomes" id="UP001652504"/>
    </source>
</evidence>
<keyword evidence="4" id="KW-0812">Transmembrane</keyword>
<reference evidence="9 10" key="1">
    <citation type="submission" date="2022-10" db="EMBL/GenBank/DDBJ databases">
        <title>Aestuariibacter sp. AA17 isolated from Montipora capitata coral fragment.</title>
        <authorList>
            <person name="Emsley S.A."/>
            <person name="Pfannmuller K.M."/>
            <person name="Loughran R.M."/>
            <person name="Shlafstein M."/>
            <person name="Papke E."/>
            <person name="Saw J.H."/>
            <person name="Ushijima B."/>
            <person name="Videau P."/>
        </authorList>
    </citation>
    <scope>NUCLEOTIDE SEQUENCE [LARGE SCALE GENOMIC DNA]</scope>
    <source>
        <strain evidence="9 10">AA17</strain>
    </source>
</reference>
<keyword evidence="3" id="KW-1134">Transmembrane beta strand</keyword>
<dbReference type="EMBL" id="JAOWKX010000004">
    <property type="protein sequence ID" value="MCV2884753.1"/>
    <property type="molecule type" value="Genomic_DNA"/>
</dbReference>
<dbReference type="Gene3D" id="2.40.170.20">
    <property type="entry name" value="TonB-dependent receptor, beta-barrel domain"/>
    <property type="match status" value="1"/>
</dbReference>
<keyword evidence="7" id="KW-0732">Signal</keyword>
<dbReference type="RefSeq" id="WP_263712039.1">
    <property type="nucleotide sequence ID" value="NZ_JAOWKX010000004.1"/>
</dbReference>
<keyword evidence="5" id="KW-0472">Membrane</keyword>
<evidence type="ECO:0000313" key="9">
    <source>
        <dbReference type="EMBL" id="MCV2884753.1"/>
    </source>
</evidence>
<evidence type="ECO:0000256" key="6">
    <source>
        <dbReference type="ARBA" id="ARBA00023237"/>
    </source>
</evidence>
<comment type="subcellular location">
    <subcellularLocation>
        <location evidence="1">Cell outer membrane</location>
        <topology evidence="1">Multi-pass membrane protein</topology>
    </subcellularLocation>
</comment>
<dbReference type="InterPro" id="IPR036942">
    <property type="entry name" value="Beta-barrel_TonB_sf"/>
</dbReference>
<dbReference type="InterPro" id="IPR057601">
    <property type="entry name" value="Oar-like_b-barrel"/>
</dbReference>
<protein>
    <submittedName>
        <fullName evidence="9">Carboxypeptidase regulatory-like domain-containing protein</fullName>
    </submittedName>
</protein>
<feature type="domain" description="TonB-dependent transporter Oar-like beta-barrel" evidence="8">
    <location>
        <begin position="241"/>
        <end position="305"/>
    </location>
</feature>
<dbReference type="Gene3D" id="2.60.40.1120">
    <property type="entry name" value="Carboxypeptidase-like, regulatory domain"/>
    <property type="match status" value="1"/>
</dbReference>